<accession>A0A915JRD5</accession>
<protein>
    <submittedName>
        <fullName evidence="2">Uncharacterized protein</fullName>
    </submittedName>
</protein>
<dbReference type="AlphaFoldDB" id="A0A915JRD5"/>
<reference evidence="2" key="1">
    <citation type="submission" date="2022-11" db="UniProtKB">
        <authorList>
            <consortium name="WormBaseParasite"/>
        </authorList>
    </citation>
    <scope>IDENTIFICATION</scope>
</reference>
<evidence type="ECO:0000313" key="1">
    <source>
        <dbReference type="Proteomes" id="UP000887565"/>
    </source>
</evidence>
<keyword evidence="1" id="KW-1185">Reference proteome</keyword>
<proteinExistence type="predicted"/>
<organism evidence="1 2">
    <name type="scientific">Romanomermis culicivorax</name>
    <name type="common">Nematode worm</name>
    <dbReference type="NCBI Taxonomy" id="13658"/>
    <lineage>
        <taxon>Eukaryota</taxon>
        <taxon>Metazoa</taxon>
        <taxon>Ecdysozoa</taxon>
        <taxon>Nematoda</taxon>
        <taxon>Enoplea</taxon>
        <taxon>Dorylaimia</taxon>
        <taxon>Mermithida</taxon>
        <taxon>Mermithoidea</taxon>
        <taxon>Mermithidae</taxon>
        <taxon>Romanomermis</taxon>
    </lineage>
</organism>
<sequence length="108" mass="12360">MARYITLKDYELPIERRIRINQLKSSTVAQLFKFDVGSVFLVERFSEKSVFPEENGTFTIDDEENSFIVEGQRIGIGTDSSNEWSSSDFRDSPVAFSPILFRGLLDLV</sequence>
<name>A0A915JRD5_ROMCU</name>
<dbReference type="Proteomes" id="UP000887565">
    <property type="component" value="Unplaced"/>
</dbReference>
<dbReference type="WBParaSite" id="nRc.2.0.1.t28683-RA">
    <property type="protein sequence ID" value="nRc.2.0.1.t28683-RA"/>
    <property type="gene ID" value="nRc.2.0.1.g28683"/>
</dbReference>
<evidence type="ECO:0000313" key="2">
    <source>
        <dbReference type="WBParaSite" id="nRc.2.0.1.t28683-RA"/>
    </source>
</evidence>